<comment type="subcellular location">
    <subcellularLocation>
        <location evidence="1">Membrane</location>
    </subcellularLocation>
    <subcellularLocation>
        <location evidence="2">Secreted</location>
    </subcellularLocation>
</comment>
<dbReference type="SUPFAM" id="SSF49562">
    <property type="entry name" value="C2 domain (Calcium/lipid-binding domain, CaLB)"/>
    <property type="match status" value="1"/>
</dbReference>
<evidence type="ECO:0000256" key="2">
    <source>
        <dbReference type="ARBA" id="ARBA00004613"/>
    </source>
</evidence>
<accession>A0A6J2WY67</accession>
<dbReference type="GO" id="GO:0005509">
    <property type="term" value="F:calcium ion binding"/>
    <property type="evidence" value="ECO:0007669"/>
    <property type="project" value="InterPro"/>
</dbReference>
<dbReference type="GO" id="GO:0031640">
    <property type="term" value="P:killing of cells of another organism"/>
    <property type="evidence" value="ECO:0007669"/>
    <property type="project" value="UniProtKB-KW"/>
</dbReference>
<dbReference type="CDD" id="cd04032">
    <property type="entry name" value="C2_Perforin"/>
    <property type="match status" value="1"/>
</dbReference>
<keyword evidence="7" id="KW-1015">Disulfide bond</keyword>
<dbReference type="InterPro" id="IPR037300">
    <property type="entry name" value="Perforin-1_C2"/>
</dbReference>
<evidence type="ECO:0000256" key="6">
    <source>
        <dbReference type="ARBA" id="ARBA00023136"/>
    </source>
</evidence>
<dbReference type="InterPro" id="IPR020863">
    <property type="entry name" value="MACPF_CS"/>
</dbReference>
<evidence type="ECO:0000313" key="11">
    <source>
        <dbReference type="Proteomes" id="UP000504632"/>
    </source>
</evidence>
<keyword evidence="5" id="KW-0204">Cytolysis</keyword>
<evidence type="ECO:0000256" key="5">
    <source>
        <dbReference type="ARBA" id="ARBA00022852"/>
    </source>
</evidence>
<keyword evidence="8" id="KW-0732">Signal</keyword>
<dbReference type="FunCoup" id="A0A6J2WY67">
    <property type="interactions" value="1456"/>
</dbReference>
<organism evidence="11 12">
    <name type="scientific">Chanos chanos</name>
    <name type="common">Milkfish</name>
    <name type="synonym">Mugil chanos</name>
    <dbReference type="NCBI Taxonomy" id="29144"/>
    <lineage>
        <taxon>Eukaryota</taxon>
        <taxon>Metazoa</taxon>
        <taxon>Chordata</taxon>
        <taxon>Craniata</taxon>
        <taxon>Vertebrata</taxon>
        <taxon>Euteleostomi</taxon>
        <taxon>Actinopterygii</taxon>
        <taxon>Neopterygii</taxon>
        <taxon>Teleostei</taxon>
        <taxon>Ostariophysi</taxon>
        <taxon>Gonorynchiformes</taxon>
        <taxon>Chanidae</taxon>
        <taxon>Chanos</taxon>
    </lineage>
</organism>
<proteinExistence type="inferred from homology"/>
<dbReference type="CTD" id="559849"/>
<dbReference type="InterPro" id="IPR035892">
    <property type="entry name" value="C2_domain_sf"/>
</dbReference>
<dbReference type="InterPro" id="IPR052784">
    <property type="entry name" value="Perforin-1_pore-forming"/>
</dbReference>
<dbReference type="RefSeq" id="XP_030649117.1">
    <property type="nucleotide sequence ID" value="XM_030793257.1"/>
</dbReference>
<dbReference type="GO" id="GO:0051607">
    <property type="term" value="P:defense response to virus"/>
    <property type="evidence" value="ECO:0007669"/>
    <property type="project" value="TreeGrafter"/>
</dbReference>
<comment type="similarity">
    <text evidence="3">Belongs to the complement C6/C7/C8/C9 family.</text>
</comment>
<evidence type="ECO:0000313" key="12">
    <source>
        <dbReference type="RefSeq" id="XP_030649117.1"/>
    </source>
</evidence>
<dbReference type="GO" id="GO:0140911">
    <property type="term" value="F:pore-forming activity"/>
    <property type="evidence" value="ECO:0007669"/>
    <property type="project" value="InterPro"/>
</dbReference>
<keyword evidence="4" id="KW-0964">Secreted</keyword>
<evidence type="ECO:0000259" key="10">
    <source>
        <dbReference type="PROSITE" id="PS51412"/>
    </source>
</evidence>
<dbReference type="SMART" id="SM00239">
    <property type="entry name" value="C2"/>
    <property type="match status" value="1"/>
</dbReference>
<sequence length="562" mass="61946">MLAAHLLFLLLTLPPTSHGCRTAPSAECDKPKFVPGHNLVGEGFNIVKMTTTGAFVVNTRAYLEGGDHGNCTLCDNKLMKQEQKLPTSVVDWRIKVRCRRSVSAKTYDTGSSLLRDSASAAQVGWKVGLSVPFKGGAAVGGTHSKSARFAQSHSATDRFSYTSHSFSCRYYTFRIHSNPPLTKEFEGSIKSLPLTYNSKAKDLYKHFISIYGTHFLRQVDLGGRVHSITAVRTCDAAMKGLSVHVVSNCLSAEASYVVKGVKINGAANYCKDKSKKLENGKNFSVSFSDRVTEVLGGSGEEQDILFNPDQKNGYATWLKTLKTLPGVVSYRLSSLHMLVKNDTVRRANLQKAISEYITNATVYTSCASRCKVGHRAQNCACKCSGHQKIDANCCPSALGVAQLSVTVIRAEGLWGDYFSKTDGYVKVFYGTQGFSTHVIHNNNFPKWNHRQSLGMVDLTKRIPIRFEVWDRDNKWDDDLLGRYDVVPQSGSNIQKSKKLKHGSLYISFTATCAPSLQGSLCAKYAPTPNGDGRLIYHDVLNNPERPSFFKGLDQVPKDNGFL</sequence>
<evidence type="ECO:0000256" key="1">
    <source>
        <dbReference type="ARBA" id="ARBA00004370"/>
    </source>
</evidence>
<feature type="chain" id="PRO_5026953385" evidence="8">
    <location>
        <begin position="20"/>
        <end position="562"/>
    </location>
</feature>
<dbReference type="PROSITE" id="PS51412">
    <property type="entry name" value="MACPF_2"/>
    <property type="match status" value="1"/>
</dbReference>
<dbReference type="GO" id="GO:0001771">
    <property type="term" value="P:immunological synapse formation"/>
    <property type="evidence" value="ECO:0007669"/>
    <property type="project" value="TreeGrafter"/>
</dbReference>
<evidence type="ECO:0000256" key="8">
    <source>
        <dbReference type="SAM" id="SignalP"/>
    </source>
</evidence>
<dbReference type="Gene3D" id="2.60.40.150">
    <property type="entry name" value="C2 domain"/>
    <property type="match status" value="1"/>
</dbReference>
<gene>
    <name evidence="12" type="primary">prf1.3</name>
</gene>
<evidence type="ECO:0000256" key="3">
    <source>
        <dbReference type="ARBA" id="ARBA00009214"/>
    </source>
</evidence>
<dbReference type="PROSITE" id="PS50004">
    <property type="entry name" value="C2"/>
    <property type="match status" value="1"/>
</dbReference>
<dbReference type="Pfam" id="PF00168">
    <property type="entry name" value="C2"/>
    <property type="match status" value="1"/>
</dbReference>
<dbReference type="PROSITE" id="PS00279">
    <property type="entry name" value="MACPF_1"/>
    <property type="match status" value="1"/>
</dbReference>
<evidence type="ECO:0000256" key="4">
    <source>
        <dbReference type="ARBA" id="ARBA00022525"/>
    </source>
</evidence>
<evidence type="ECO:0000259" key="9">
    <source>
        <dbReference type="PROSITE" id="PS50004"/>
    </source>
</evidence>
<dbReference type="GO" id="GO:0005576">
    <property type="term" value="C:extracellular region"/>
    <property type="evidence" value="ECO:0007669"/>
    <property type="project" value="UniProtKB-SubCell"/>
</dbReference>
<dbReference type="GO" id="GO:0001913">
    <property type="term" value="P:T cell mediated cytotoxicity"/>
    <property type="evidence" value="ECO:0007669"/>
    <property type="project" value="TreeGrafter"/>
</dbReference>
<keyword evidence="6" id="KW-0472">Membrane</keyword>
<keyword evidence="11" id="KW-1185">Reference proteome</keyword>
<dbReference type="InterPro" id="IPR020864">
    <property type="entry name" value="MACPF"/>
</dbReference>
<feature type="domain" description="MACPF" evidence="10">
    <location>
        <begin position="23"/>
        <end position="364"/>
    </location>
</feature>
<dbReference type="SMART" id="SM00457">
    <property type="entry name" value="MACPF"/>
    <property type="match status" value="1"/>
</dbReference>
<protein>
    <submittedName>
        <fullName evidence="12">Perforin-1.3</fullName>
    </submittedName>
</protein>
<dbReference type="GeneID" id="115829195"/>
<feature type="signal peptide" evidence="8">
    <location>
        <begin position="1"/>
        <end position="19"/>
    </location>
</feature>
<dbReference type="AlphaFoldDB" id="A0A6J2WY67"/>
<name>A0A6J2WY67_CHACN</name>
<dbReference type="Pfam" id="PF01823">
    <property type="entry name" value="MACPF"/>
    <property type="match status" value="1"/>
</dbReference>
<dbReference type="Proteomes" id="UP000504632">
    <property type="component" value="Chromosome 16"/>
</dbReference>
<dbReference type="PANTHER" id="PTHR46096">
    <property type="entry name" value="PERFORIN-1"/>
    <property type="match status" value="1"/>
</dbReference>
<reference evidence="12" key="1">
    <citation type="submission" date="2025-08" db="UniProtKB">
        <authorList>
            <consortium name="RefSeq"/>
        </authorList>
    </citation>
    <scope>IDENTIFICATION</scope>
</reference>
<feature type="domain" description="C2" evidence="9">
    <location>
        <begin position="383"/>
        <end position="504"/>
    </location>
</feature>
<dbReference type="GO" id="GO:0022829">
    <property type="term" value="F:wide pore channel activity"/>
    <property type="evidence" value="ECO:0007669"/>
    <property type="project" value="TreeGrafter"/>
</dbReference>
<dbReference type="PANTHER" id="PTHR46096:SF5">
    <property type="entry name" value="PERFORIN 1.2 PRECURSOR-RELATED"/>
    <property type="match status" value="1"/>
</dbReference>
<dbReference type="InParanoid" id="A0A6J2WY67"/>
<dbReference type="InterPro" id="IPR000008">
    <property type="entry name" value="C2_dom"/>
</dbReference>
<dbReference type="GO" id="GO:0016020">
    <property type="term" value="C:membrane"/>
    <property type="evidence" value="ECO:0007669"/>
    <property type="project" value="UniProtKB-SubCell"/>
</dbReference>
<evidence type="ECO:0000256" key="7">
    <source>
        <dbReference type="ARBA" id="ARBA00023157"/>
    </source>
</evidence>
<dbReference type="OrthoDB" id="1366754at2759"/>